<proteinExistence type="predicted"/>
<feature type="region of interest" description="Disordered" evidence="2">
    <location>
        <begin position="329"/>
        <end position="363"/>
    </location>
</feature>
<comment type="caution">
    <text evidence="3">The sequence shown here is derived from an EMBL/GenBank/DDBJ whole genome shotgun (WGS) entry which is preliminary data.</text>
</comment>
<evidence type="ECO:0000256" key="1">
    <source>
        <dbReference type="SAM" id="Coils"/>
    </source>
</evidence>
<reference evidence="3 4" key="1">
    <citation type="submission" date="2019-11" db="EMBL/GenBank/DDBJ databases">
        <authorList>
            <person name="Li X.-J."/>
            <person name="Feng X.-M."/>
        </authorList>
    </citation>
    <scope>NUCLEOTIDE SEQUENCE [LARGE SCALE GENOMIC DNA]</scope>
    <source>
        <strain evidence="3 4">XMNu-373</strain>
    </source>
</reference>
<dbReference type="EMBL" id="WLZY01000017">
    <property type="protein sequence ID" value="NDL61055.1"/>
    <property type="molecule type" value="Genomic_DNA"/>
</dbReference>
<dbReference type="RefSeq" id="WP_162453772.1">
    <property type="nucleotide sequence ID" value="NZ_WLZY01000017.1"/>
</dbReference>
<keyword evidence="1" id="KW-0175">Coiled coil</keyword>
<sequence>MPTGFQLVYTGRSRGDLIIRLFESGSRDETDWNRIRLNVRRVTIDPELVAAALEKDFFPNWHVSEAVSPRAVNVVLALRDEARRRGHRIGVNTKTKPPQLFLQAGSVRRTVSLDEERDQVPHVLTDAERRALRRNPWPRPREFDYVPSGRLRLRISRARRNDPDTWVDGKRSPLEKQVRQIINAFETGLAADEQARLQAEREAEEQHARWKREKEEERARWEAAMAEARIQATEKLRQDTFRNAYVSWIAAQEIQALCTALETTASGLTIEEHANLTRWITWARTTADQIDPSRGPTTLAAVNFDIDPGPDDLRPFLGEWSPHRPERDYYRTGVNSTRQDHGTPPRPWHHGMRGKPSWWRNAG</sequence>
<evidence type="ECO:0000313" key="4">
    <source>
        <dbReference type="Proteomes" id="UP000460435"/>
    </source>
</evidence>
<gene>
    <name evidence="3" type="ORF">F7O44_28700</name>
</gene>
<accession>A0A7K3MCL1</accession>
<dbReference type="Proteomes" id="UP000460435">
    <property type="component" value="Unassembled WGS sequence"/>
</dbReference>
<evidence type="ECO:0000256" key="2">
    <source>
        <dbReference type="SAM" id="MobiDB-lite"/>
    </source>
</evidence>
<protein>
    <recommendedName>
        <fullName evidence="5">PE-PGRS family protein</fullName>
    </recommendedName>
</protein>
<evidence type="ECO:0000313" key="3">
    <source>
        <dbReference type="EMBL" id="NDL61055.1"/>
    </source>
</evidence>
<evidence type="ECO:0008006" key="5">
    <source>
        <dbReference type="Google" id="ProtNLM"/>
    </source>
</evidence>
<name>A0A7K3MCL1_9ACTN</name>
<organism evidence="3 4">
    <name type="scientific">Phytoactinopolyspora mesophila</name>
    <dbReference type="NCBI Taxonomy" id="2650750"/>
    <lineage>
        <taxon>Bacteria</taxon>
        <taxon>Bacillati</taxon>
        <taxon>Actinomycetota</taxon>
        <taxon>Actinomycetes</taxon>
        <taxon>Jiangellales</taxon>
        <taxon>Jiangellaceae</taxon>
        <taxon>Phytoactinopolyspora</taxon>
    </lineage>
</organism>
<keyword evidence="4" id="KW-1185">Reference proteome</keyword>
<dbReference type="AlphaFoldDB" id="A0A7K3MCL1"/>
<feature type="coiled-coil region" evidence="1">
    <location>
        <begin position="189"/>
        <end position="231"/>
    </location>
</feature>